<dbReference type="GO" id="GO:0005524">
    <property type="term" value="F:ATP binding"/>
    <property type="evidence" value="ECO:0007669"/>
    <property type="project" value="UniProtKB-KW"/>
</dbReference>
<protein>
    <recommendedName>
        <fullName evidence="2">non-specific protein-tyrosine kinase</fullName>
        <ecNumber evidence="2">2.7.10.2</ecNumber>
    </recommendedName>
</protein>
<dbReference type="Pfam" id="PF13614">
    <property type="entry name" value="AAA_31"/>
    <property type="match status" value="1"/>
</dbReference>
<evidence type="ECO:0000313" key="11">
    <source>
        <dbReference type="Proteomes" id="UP000184526"/>
    </source>
</evidence>
<reference evidence="10 11" key="1">
    <citation type="submission" date="2016-11" db="EMBL/GenBank/DDBJ databases">
        <authorList>
            <person name="Jaros S."/>
            <person name="Januszkiewicz K."/>
            <person name="Wedrychowicz H."/>
        </authorList>
    </citation>
    <scope>NUCLEOTIDE SEQUENCE [LARGE SCALE GENOMIC DNA]</scope>
    <source>
        <strain evidence="10 11">DSM 3089</strain>
    </source>
</reference>
<keyword evidence="3" id="KW-0808">Transferase</keyword>
<evidence type="ECO:0000256" key="7">
    <source>
        <dbReference type="ARBA" id="ARBA00023137"/>
    </source>
</evidence>
<dbReference type="EC" id="2.7.10.2" evidence="2"/>
<dbReference type="GO" id="GO:0005886">
    <property type="term" value="C:plasma membrane"/>
    <property type="evidence" value="ECO:0007669"/>
    <property type="project" value="TreeGrafter"/>
</dbReference>
<accession>A0A1M5X3I4</accession>
<organism evidence="10 11">
    <name type="scientific">Clostridium collagenovorans DSM 3089</name>
    <dbReference type="NCBI Taxonomy" id="1121306"/>
    <lineage>
        <taxon>Bacteria</taxon>
        <taxon>Bacillati</taxon>
        <taxon>Bacillota</taxon>
        <taxon>Clostridia</taxon>
        <taxon>Eubacteriales</taxon>
        <taxon>Clostridiaceae</taxon>
        <taxon>Clostridium</taxon>
    </lineage>
</organism>
<evidence type="ECO:0000256" key="6">
    <source>
        <dbReference type="ARBA" id="ARBA00022840"/>
    </source>
</evidence>
<keyword evidence="5" id="KW-0418">Kinase</keyword>
<dbReference type="InterPro" id="IPR027417">
    <property type="entry name" value="P-loop_NTPase"/>
</dbReference>
<dbReference type="STRING" id="1121306.SAMN02745196_01975"/>
<dbReference type="Proteomes" id="UP000184526">
    <property type="component" value="Unassembled WGS sequence"/>
</dbReference>
<feature type="domain" description="AAA" evidence="9">
    <location>
        <begin position="35"/>
        <end position="162"/>
    </location>
</feature>
<evidence type="ECO:0000256" key="2">
    <source>
        <dbReference type="ARBA" id="ARBA00011903"/>
    </source>
</evidence>
<keyword evidence="4" id="KW-0547">Nucleotide-binding</keyword>
<dbReference type="RefSeq" id="WP_072831860.1">
    <property type="nucleotide sequence ID" value="NZ_FQXP01000007.1"/>
</dbReference>
<evidence type="ECO:0000256" key="5">
    <source>
        <dbReference type="ARBA" id="ARBA00022777"/>
    </source>
</evidence>
<evidence type="ECO:0000256" key="8">
    <source>
        <dbReference type="ARBA" id="ARBA00051245"/>
    </source>
</evidence>
<proteinExistence type="inferred from homology"/>
<dbReference type="InterPro" id="IPR025669">
    <property type="entry name" value="AAA_dom"/>
</dbReference>
<keyword evidence="11" id="KW-1185">Reference proteome</keyword>
<dbReference type="AlphaFoldDB" id="A0A1M5X3I4"/>
<dbReference type="GO" id="GO:0004715">
    <property type="term" value="F:non-membrane spanning protein tyrosine kinase activity"/>
    <property type="evidence" value="ECO:0007669"/>
    <property type="project" value="UniProtKB-EC"/>
</dbReference>
<dbReference type="PANTHER" id="PTHR32309:SF13">
    <property type="entry name" value="FERRIC ENTEROBACTIN TRANSPORT PROTEIN FEPE"/>
    <property type="match status" value="1"/>
</dbReference>
<dbReference type="InterPro" id="IPR050445">
    <property type="entry name" value="Bact_polysacc_biosynth/exp"/>
</dbReference>
<dbReference type="SUPFAM" id="SSF52540">
    <property type="entry name" value="P-loop containing nucleoside triphosphate hydrolases"/>
    <property type="match status" value="1"/>
</dbReference>
<dbReference type="EMBL" id="FQXP01000007">
    <property type="protein sequence ID" value="SHH94416.1"/>
    <property type="molecule type" value="Genomic_DNA"/>
</dbReference>
<evidence type="ECO:0000256" key="1">
    <source>
        <dbReference type="ARBA" id="ARBA00007316"/>
    </source>
</evidence>
<keyword evidence="7" id="KW-0829">Tyrosine-protein kinase</keyword>
<name>A0A1M5X3I4_9CLOT</name>
<comment type="similarity">
    <text evidence="1">Belongs to the CpsD/CapB family.</text>
</comment>
<evidence type="ECO:0000256" key="4">
    <source>
        <dbReference type="ARBA" id="ARBA00022741"/>
    </source>
</evidence>
<dbReference type="GO" id="GO:0042802">
    <property type="term" value="F:identical protein binding"/>
    <property type="evidence" value="ECO:0007669"/>
    <property type="project" value="UniProtKB-ARBA"/>
</dbReference>
<evidence type="ECO:0000313" key="10">
    <source>
        <dbReference type="EMBL" id="SHH94416.1"/>
    </source>
</evidence>
<dbReference type="PANTHER" id="PTHR32309">
    <property type="entry name" value="TYROSINE-PROTEIN KINASE"/>
    <property type="match status" value="1"/>
</dbReference>
<evidence type="ECO:0000259" key="9">
    <source>
        <dbReference type="Pfam" id="PF13614"/>
    </source>
</evidence>
<sequence length="234" mass="26071">MEKLVMRDDPSSLSAEAFRTLKINLDFFNVDNNLKTLAITSSNPGEGKSTAIANLAIAFAQSGKRVILIDCDLRRPSVHKKFKISNTHGITDMIVDTELKHDYIHSSKIDNLFILPCGTKPPNPAELLASEKMDMLLEKLKGMCDIVLLDIPPILSVADSRIICGKVDGVILLCAYGQSEKELILKSKQELDKVNAKLIGTILAKVPESQSHYSYYYDDNLNASNRKKNKRHSR</sequence>
<evidence type="ECO:0000256" key="3">
    <source>
        <dbReference type="ARBA" id="ARBA00022679"/>
    </source>
</evidence>
<dbReference type="CDD" id="cd05387">
    <property type="entry name" value="BY-kinase"/>
    <property type="match status" value="1"/>
</dbReference>
<dbReference type="NCBIfam" id="TIGR01007">
    <property type="entry name" value="eps_fam"/>
    <property type="match status" value="1"/>
</dbReference>
<keyword evidence="6" id="KW-0067">ATP-binding</keyword>
<dbReference type="OrthoDB" id="9794577at2"/>
<dbReference type="Gene3D" id="3.40.50.300">
    <property type="entry name" value="P-loop containing nucleotide triphosphate hydrolases"/>
    <property type="match status" value="1"/>
</dbReference>
<dbReference type="FunFam" id="3.40.50.300:FF:000527">
    <property type="entry name" value="Tyrosine-protein kinase etk"/>
    <property type="match status" value="1"/>
</dbReference>
<gene>
    <name evidence="10" type="ORF">SAMN02745196_01975</name>
</gene>
<dbReference type="InterPro" id="IPR005702">
    <property type="entry name" value="Wzc-like_C"/>
</dbReference>
<comment type="catalytic activity">
    <reaction evidence="8">
        <text>L-tyrosyl-[protein] + ATP = O-phospho-L-tyrosyl-[protein] + ADP + H(+)</text>
        <dbReference type="Rhea" id="RHEA:10596"/>
        <dbReference type="Rhea" id="RHEA-COMP:10136"/>
        <dbReference type="Rhea" id="RHEA-COMP:20101"/>
        <dbReference type="ChEBI" id="CHEBI:15378"/>
        <dbReference type="ChEBI" id="CHEBI:30616"/>
        <dbReference type="ChEBI" id="CHEBI:46858"/>
        <dbReference type="ChEBI" id="CHEBI:61978"/>
        <dbReference type="ChEBI" id="CHEBI:456216"/>
        <dbReference type="EC" id="2.7.10.2"/>
    </reaction>
</comment>